<feature type="active site" evidence="8">
    <location>
        <position position="75"/>
    </location>
</feature>
<proteinExistence type="inferred from homology"/>
<dbReference type="RefSeq" id="YP_009984406.1">
    <property type="nucleotide sequence ID" value="NC_052652.1"/>
</dbReference>
<dbReference type="GO" id="GO:0099018">
    <property type="term" value="P:symbiont-mediated evasion of host restriction-modification system"/>
    <property type="evidence" value="ECO:0007669"/>
    <property type="project" value="UniProtKB-KW"/>
</dbReference>
<evidence type="ECO:0000256" key="8">
    <source>
        <dbReference type="PROSITE-ProRule" id="PRU01016"/>
    </source>
</evidence>
<dbReference type="GeneID" id="62611750"/>
<evidence type="ECO:0000256" key="2">
    <source>
        <dbReference type="ARBA" id="ARBA00022603"/>
    </source>
</evidence>
<keyword evidence="10" id="KW-1185">Reference proteome</keyword>
<comment type="similarity">
    <text evidence="8">Belongs to the class I-like SAM-binding methyltransferase superfamily. C5-methyltransferase family.</text>
</comment>
<name>A0A291LA34_9CAUD</name>
<protein>
    <recommendedName>
        <fullName evidence="1">DNA (cytosine-5-)-methyltransferase</fullName>
        <ecNumber evidence="1">2.1.1.37</ecNumber>
    </recommendedName>
</protein>
<keyword evidence="4 8" id="KW-0808">Transferase</keyword>
<dbReference type="EC" id="2.1.1.37" evidence="1"/>
<evidence type="ECO:0000256" key="5">
    <source>
        <dbReference type="ARBA" id="ARBA00022691"/>
    </source>
</evidence>
<dbReference type="InterPro" id="IPR050390">
    <property type="entry name" value="C5-Methyltransferase"/>
</dbReference>
<accession>A0A291LA34</accession>
<organism evidence="9 10">
    <name type="scientific">Escherichia phage vB_EcoM_PHB05</name>
    <dbReference type="NCBI Taxonomy" id="2041347"/>
    <lineage>
        <taxon>Viruses</taxon>
        <taxon>Duplodnaviria</taxon>
        <taxon>Heunggongvirae</taxon>
        <taxon>Uroviricota</taxon>
        <taxon>Caudoviricetes</taxon>
        <taxon>Stephanstirmvirinae</taxon>
        <taxon>Justusliebigvirus</taxon>
        <taxon>Justusliebigvirus PHB05</taxon>
    </lineage>
</organism>
<keyword evidence="5 8" id="KW-0949">S-adenosyl-L-methionine</keyword>
<dbReference type="GO" id="GO:0003886">
    <property type="term" value="F:DNA (cytosine-5-)-methyltransferase activity"/>
    <property type="evidence" value="ECO:0007669"/>
    <property type="project" value="UniProtKB-EC"/>
</dbReference>
<dbReference type="Gene3D" id="3.90.120.10">
    <property type="entry name" value="DNA Methylase, subunit A, domain 2"/>
    <property type="match status" value="1"/>
</dbReference>
<dbReference type="SUPFAM" id="SSF53335">
    <property type="entry name" value="S-adenosyl-L-methionine-dependent methyltransferases"/>
    <property type="match status" value="1"/>
</dbReference>
<keyword evidence="6" id="KW-0899">Viral immunoevasion</keyword>
<evidence type="ECO:0000256" key="6">
    <source>
        <dbReference type="ARBA" id="ARBA00023280"/>
    </source>
</evidence>
<evidence type="ECO:0000313" key="10">
    <source>
        <dbReference type="Proteomes" id="UP000230824"/>
    </source>
</evidence>
<dbReference type="KEGG" id="vg:62611750"/>
<evidence type="ECO:0000256" key="1">
    <source>
        <dbReference type="ARBA" id="ARBA00011975"/>
    </source>
</evidence>
<keyword evidence="2 8" id="KW-0489">Methyltransferase</keyword>
<evidence type="ECO:0000256" key="4">
    <source>
        <dbReference type="ARBA" id="ARBA00022679"/>
    </source>
</evidence>
<dbReference type="InterPro" id="IPR029063">
    <property type="entry name" value="SAM-dependent_MTases_sf"/>
</dbReference>
<dbReference type="NCBIfam" id="TIGR00675">
    <property type="entry name" value="dcm"/>
    <property type="match status" value="1"/>
</dbReference>
<keyword evidence="7" id="KW-1258">Restriction-modification system evasion by virus</keyword>
<evidence type="ECO:0000256" key="3">
    <source>
        <dbReference type="ARBA" id="ARBA00022632"/>
    </source>
</evidence>
<dbReference type="EMBL" id="MF805809">
    <property type="protein sequence ID" value="ATI15780.1"/>
    <property type="molecule type" value="Genomic_DNA"/>
</dbReference>
<dbReference type="Gene3D" id="3.40.50.150">
    <property type="entry name" value="Vaccinia Virus protein VP39"/>
    <property type="match status" value="1"/>
</dbReference>
<dbReference type="Proteomes" id="UP000230824">
    <property type="component" value="Segment"/>
</dbReference>
<dbReference type="GO" id="GO:0032259">
    <property type="term" value="P:methylation"/>
    <property type="evidence" value="ECO:0007669"/>
    <property type="project" value="UniProtKB-KW"/>
</dbReference>
<evidence type="ECO:0000313" key="9">
    <source>
        <dbReference type="EMBL" id="ATI15780.1"/>
    </source>
</evidence>
<evidence type="ECO:0000256" key="7">
    <source>
        <dbReference type="ARBA" id="ARBA00033479"/>
    </source>
</evidence>
<dbReference type="InterPro" id="IPR018117">
    <property type="entry name" value="C5_DNA_meth_AS"/>
</dbReference>
<dbReference type="PROSITE" id="PS51679">
    <property type="entry name" value="SAM_MT_C5"/>
    <property type="match status" value="1"/>
</dbReference>
<dbReference type="PANTHER" id="PTHR23068">
    <property type="entry name" value="DNA CYTOSINE-5- -METHYLTRANSFERASE 3-RELATED"/>
    <property type="match status" value="1"/>
</dbReference>
<dbReference type="PANTHER" id="PTHR23068:SF25">
    <property type="entry name" value="DNA (CYTOSINE-5)-METHYLTRANSFERASE DRM2"/>
    <property type="match status" value="1"/>
</dbReference>
<dbReference type="GO" id="GO:0052170">
    <property type="term" value="P:symbiont-mediated suppression of host innate immune response"/>
    <property type="evidence" value="ECO:0007669"/>
    <property type="project" value="UniProtKB-KW"/>
</dbReference>
<keyword evidence="3" id="KW-1090">Inhibition of host innate immune response by virus</keyword>
<dbReference type="Pfam" id="PF00145">
    <property type="entry name" value="DNA_methylase"/>
    <property type="match status" value="1"/>
</dbReference>
<dbReference type="PROSITE" id="PS00094">
    <property type="entry name" value="C5_MTASE_1"/>
    <property type="match status" value="1"/>
</dbReference>
<keyword evidence="3" id="KW-0945">Host-virus interaction</keyword>
<reference evidence="9 10" key="1">
    <citation type="submission" date="2017-09" db="EMBL/GenBank/DDBJ databases">
        <title>Phage vB_EcoM_PHB05 against multidrug-resistant shiga toxin-producing Escherichia.</title>
        <authorList>
            <person name="Chen Y."/>
            <person name="Song J."/>
            <person name="Wu B."/>
        </authorList>
    </citation>
    <scope>NUCLEOTIDE SEQUENCE [LARGE SCALE GENOMIC DNA]</scope>
    <source>
        <strain evidence="9">Wastewater</strain>
    </source>
</reference>
<sequence>MKVLSLFDGMSGGMLALKSAGIEVDKYYASELDKFAIAESQANFPDIIQLGDVTKWREWDIPWGEIDLLLGGSPCQGFSSSGKGLNFQDPRSKLFFEYVEILEHIKKFNPNVKFMLENVKMKVEWENVITSYLGVDPVFINSADFTAQNRQRLYWCNWEIKPWDITNEVLQDIIEDDSIVDRDKAYCIDANYAKGGNIEQYFEKSRRQLVFYPAAIYGRRINENGKRSTSKTDRLVHCLEVQDSEKTRCLTTVPKDVLLAYIPPGRYRDAFEKLSEGVHYRKLTVKECCRLQGVPDDYFKVSSNTQAYKMLGNGWTIPVIAHILKCMEE</sequence>
<dbReference type="InterPro" id="IPR001525">
    <property type="entry name" value="C5_MeTfrase"/>
</dbReference>